<keyword evidence="1" id="KW-0472">Membrane</keyword>
<dbReference type="KEGG" id="mech:Q9L42_002990"/>
<keyword evidence="3" id="KW-0808">Transferase</keyword>
<keyword evidence="1" id="KW-1133">Transmembrane helix</keyword>
<proteinExistence type="predicted"/>
<dbReference type="EC" id="2.4.-.-" evidence="3"/>
<organism evidence="3 4">
    <name type="scientific">Methylomarinum roseum</name>
    <dbReference type="NCBI Taxonomy" id="3067653"/>
    <lineage>
        <taxon>Bacteria</taxon>
        <taxon>Pseudomonadati</taxon>
        <taxon>Pseudomonadota</taxon>
        <taxon>Gammaproteobacteria</taxon>
        <taxon>Methylococcales</taxon>
        <taxon>Methylococcaceae</taxon>
        <taxon>Methylomarinum</taxon>
    </lineage>
</organism>
<gene>
    <name evidence="3" type="ORF">Q9L42_002990</name>
</gene>
<dbReference type="Gene3D" id="3.90.550.10">
    <property type="entry name" value="Spore Coat Polysaccharide Biosynthesis Protein SpsA, Chain A"/>
    <property type="match status" value="1"/>
</dbReference>
<dbReference type="Pfam" id="PF00535">
    <property type="entry name" value="Glycos_transf_2"/>
    <property type="match status" value="1"/>
</dbReference>
<dbReference type="AlphaFoldDB" id="A0AAU7NVM6"/>
<feature type="domain" description="Glycosyltransferase 2-like" evidence="2">
    <location>
        <begin position="5"/>
        <end position="174"/>
    </location>
</feature>
<dbReference type="CDD" id="cd04186">
    <property type="entry name" value="GT_2_like_c"/>
    <property type="match status" value="1"/>
</dbReference>
<dbReference type="Proteomes" id="UP001225378">
    <property type="component" value="Chromosome"/>
</dbReference>
<reference evidence="3 4" key="1">
    <citation type="journal article" date="2024" name="Microbiology">
        <title>Methylomarinum rosea sp. nov., a novel halophilic methanotrophic bacterium from the hypersaline Lake Elton.</title>
        <authorList>
            <person name="Suleimanov R.Z."/>
            <person name="Oshkin I.Y."/>
            <person name="Danilova O.V."/>
            <person name="Suzina N.E."/>
            <person name="Dedysh S.N."/>
        </authorList>
    </citation>
    <scope>NUCLEOTIDE SEQUENCE [LARGE SCALE GENOMIC DNA]</scope>
    <source>
        <strain evidence="3 4">Ch1-1</strain>
    </source>
</reference>
<dbReference type="EMBL" id="CP157743">
    <property type="protein sequence ID" value="XBS21100.1"/>
    <property type="molecule type" value="Genomic_DNA"/>
</dbReference>
<dbReference type="RefSeq" id="WP_349431863.1">
    <property type="nucleotide sequence ID" value="NZ_CP157743.1"/>
</dbReference>
<protein>
    <submittedName>
        <fullName evidence="3">Glycosyltransferase family 2 protein</fullName>
        <ecNumber evidence="3">2.4.-.-</ecNumber>
    </submittedName>
</protein>
<feature type="transmembrane region" description="Helical" evidence="1">
    <location>
        <begin position="245"/>
        <end position="267"/>
    </location>
</feature>
<keyword evidence="3" id="KW-0328">Glycosyltransferase</keyword>
<evidence type="ECO:0000313" key="3">
    <source>
        <dbReference type="EMBL" id="XBS21100.1"/>
    </source>
</evidence>
<dbReference type="InterPro" id="IPR001173">
    <property type="entry name" value="Glyco_trans_2-like"/>
</dbReference>
<dbReference type="GO" id="GO:0016757">
    <property type="term" value="F:glycosyltransferase activity"/>
    <property type="evidence" value="ECO:0007669"/>
    <property type="project" value="UniProtKB-KW"/>
</dbReference>
<dbReference type="InterPro" id="IPR029044">
    <property type="entry name" value="Nucleotide-diphossugar_trans"/>
</dbReference>
<evidence type="ECO:0000259" key="2">
    <source>
        <dbReference type="Pfam" id="PF00535"/>
    </source>
</evidence>
<evidence type="ECO:0000256" key="1">
    <source>
        <dbReference type="SAM" id="Phobius"/>
    </source>
</evidence>
<accession>A0AAU7NVM6</accession>
<keyword evidence="1" id="KW-0812">Transmembrane</keyword>
<evidence type="ECO:0000313" key="4">
    <source>
        <dbReference type="Proteomes" id="UP001225378"/>
    </source>
</evidence>
<dbReference type="PANTHER" id="PTHR43179:SF11">
    <property type="entry name" value="GLYCOSYL TRANSFERASE"/>
    <property type="match status" value="1"/>
</dbReference>
<keyword evidence="4" id="KW-1185">Reference proteome</keyword>
<dbReference type="PANTHER" id="PTHR43179">
    <property type="entry name" value="RHAMNOSYLTRANSFERASE WBBL"/>
    <property type="match status" value="1"/>
</dbReference>
<dbReference type="SUPFAM" id="SSF53448">
    <property type="entry name" value="Nucleotide-diphospho-sugar transferases"/>
    <property type="match status" value="1"/>
</dbReference>
<name>A0AAU7NVM6_9GAMM</name>
<sequence>MYSVSVIIVNWNSGELLKKCLEKLMHQTIKPERVFVVDNASTDASIGDLDLPENVTLLQMEANVGFAAGNNQALPLCSTDYVALLNPDAFPEPDWLENLIVAAENFPNIAVFGSRQLCADNPQIVDGVGDVYHISGLAWRKGYSQKISDEQLKSEAIFSSCAAAALYRRSVLDDAGGFDEDYFCYMEDVDLGFRLRLAGYGAMYVPEAVVHHVGSASTGGQHSDFGVYHGHRNLVWTFVKNMPGILFWLLLPLHLLLNVVTIIVFSARGQGKVIWRAKIDAIKGLPKMWAKRRQIQKQRVASIGDIWRVLDKSWIRK</sequence>